<evidence type="ECO:0008006" key="3">
    <source>
        <dbReference type="Google" id="ProtNLM"/>
    </source>
</evidence>
<name>A0A2P6P925_ROSCH</name>
<dbReference type="Proteomes" id="UP000238479">
    <property type="component" value="Chromosome 7"/>
</dbReference>
<reference evidence="1 2" key="1">
    <citation type="journal article" date="2018" name="Nat. Genet.">
        <title>The Rosa genome provides new insights in the design of modern roses.</title>
        <authorList>
            <person name="Bendahmane M."/>
        </authorList>
    </citation>
    <scope>NUCLEOTIDE SEQUENCE [LARGE SCALE GENOMIC DNA]</scope>
    <source>
        <strain evidence="2">cv. Old Blush</strain>
    </source>
</reference>
<accession>A0A2P6P925</accession>
<gene>
    <name evidence="1" type="ORF">RchiOBHm_Chr7g0205701</name>
</gene>
<comment type="caution">
    <text evidence="1">The sequence shown here is derived from an EMBL/GenBank/DDBJ whole genome shotgun (WGS) entry which is preliminary data.</text>
</comment>
<proteinExistence type="predicted"/>
<dbReference type="OrthoDB" id="63989at2759"/>
<dbReference type="Gramene" id="PRQ18407">
    <property type="protein sequence ID" value="PRQ18407"/>
    <property type="gene ID" value="RchiOBHm_Chr7g0205701"/>
</dbReference>
<organism evidence="1 2">
    <name type="scientific">Rosa chinensis</name>
    <name type="common">China rose</name>
    <dbReference type="NCBI Taxonomy" id="74649"/>
    <lineage>
        <taxon>Eukaryota</taxon>
        <taxon>Viridiplantae</taxon>
        <taxon>Streptophyta</taxon>
        <taxon>Embryophyta</taxon>
        <taxon>Tracheophyta</taxon>
        <taxon>Spermatophyta</taxon>
        <taxon>Magnoliopsida</taxon>
        <taxon>eudicotyledons</taxon>
        <taxon>Gunneridae</taxon>
        <taxon>Pentapetalae</taxon>
        <taxon>rosids</taxon>
        <taxon>fabids</taxon>
        <taxon>Rosales</taxon>
        <taxon>Rosaceae</taxon>
        <taxon>Rosoideae</taxon>
        <taxon>Rosoideae incertae sedis</taxon>
        <taxon>Rosa</taxon>
    </lineage>
</organism>
<evidence type="ECO:0000313" key="1">
    <source>
        <dbReference type="EMBL" id="PRQ18407.1"/>
    </source>
</evidence>
<keyword evidence="2" id="KW-1185">Reference proteome</keyword>
<dbReference type="EMBL" id="PDCK01000045">
    <property type="protein sequence ID" value="PRQ18407.1"/>
    <property type="molecule type" value="Genomic_DNA"/>
</dbReference>
<evidence type="ECO:0000313" key="2">
    <source>
        <dbReference type="Proteomes" id="UP000238479"/>
    </source>
</evidence>
<dbReference type="AlphaFoldDB" id="A0A2P6P925"/>
<sequence length="353" mass="41516">MTIGTNPSGFKSGKSFGHEKLRFRNGRVRPASFICYKEEKGLTYERQGRRVYQIEYESKKISDAGILQLLDVTSCPEKKMHFIFYEKFDRFLFGNWFKNHPNGMRDQHGDIKPWVQDSIRDVMVTIKNMLNRRLLHSGLGDLKNYVIAEGKIKIINIMSSWEDLVDPQKLKNGEDVQTLVGKRSLNSLTRKEITSVKKLWQTLLKSDNAWPERDYFLSIFDQNLHPWDVHIEKIITHPFLKTSEGRVKYFSEIHRQHMTDSIPRPDVFYKAIRNHFGKYRGTINSVNMSRQLKALYTSDTYGKPITYGNTILGLLRFLRNAYEHRGADFPVCDLDREIRKHWPGFLEKLHEKL</sequence>
<protein>
    <recommendedName>
        <fullName evidence="3">KEN domain-containing protein</fullName>
    </recommendedName>
</protein>
<dbReference type="OMA" id="NIMSSWE"/>